<gene>
    <name evidence="4" type="ORF">BGW36DRAFT_374317</name>
</gene>
<dbReference type="EMBL" id="JAJTJA010000004">
    <property type="protein sequence ID" value="KAH8700520.1"/>
    <property type="molecule type" value="Genomic_DNA"/>
</dbReference>
<reference evidence="4" key="1">
    <citation type="submission" date="2021-12" db="EMBL/GenBank/DDBJ databases">
        <title>Convergent genome expansion in fungi linked to evolution of root-endophyte symbiosis.</title>
        <authorList>
            <consortium name="DOE Joint Genome Institute"/>
            <person name="Ke Y.-H."/>
            <person name="Bonito G."/>
            <person name="Liao H.-L."/>
            <person name="Looney B."/>
            <person name="Rojas-Flechas A."/>
            <person name="Nash J."/>
            <person name="Hameed K."/>
            <person name="Schadt C."/>
            <person name="Martin F."/>
            <person name="Crous P.W."/>
            <person name="Miettinen O."/>
            <person name="Magnuson J.K."/>
            <person name="Labbe J."/>
            <person name="Jacobson D."/>
            <person name="Doktycz M.J."/>
            <person name="Veneault-Fourrey C."/>
            <person name="Kuo A."/>
            <person name="Mondo S."/>
            <person name="Calhoun S."/>
            <person name="Riley R."/>
            <person name="Ohm R."/>
            <person name="LaButti K."/>
            <person name="Andreopoulos B."/>
            <person name="Pangilinan J."/>
            <person name="Nolan M."/>
            <person name="Tritt A."/>
            <person name="Clum A."/>
            <person name="Lipzen A."/>
            <person name="Daum C."/>
            <person name="Barry K."/>
            <person name="Grigoriev I.V."/>
            <person name="Vilgalys R."/>
        </authorList>
    </citation>
    <scope>NUCLEOTIDE SEQUENCE</scope>
    <source>
        <strain evidence="4">PMI_201</strain>
    </source>
</reference>
<feature type="chain" id="PRO_5042238765" evidence="3">
    <location>
        <begin position="16"/>
        <end position="444"/>
    </location>
</feature>
<name>A0AAD4PXX4_9EURO</name>
<accession>A0AAD4PXX4</accession>
<feature type="region of interest" description="Disordered" evidence="1">
    <location>
        <begin position="126"/>
        <end position="148"/>
    </location>
</feature>
<organism evidence="4 5">
    <name type="scientific">Talaromyces proteolyticus</name>
    <dbReference type="NCBI Taxonomy" id="1131652"/>
    <lineage>
        <taxon>Eukaryota</taxon>
        <taxon>Fungi</taxon>
        <taxon>Dikarya</taxon>
        <taxon>Ascomycota</taxon>
        <taxon>Pezizomycotina</taxon>
        <taxon>Eurotiomycetes</taxon>
        <taxon>Eurotiomycetidae</taxon>
        <taxon>Eurotiales</taxon>
        <taxon>Trichocomaceae</taxon>
        <taxon>Talaromyces</taxon>
        <taxon>Talaromyces sect. Bacilispori</taxon>
    </lineage>
</organism>
<keyword evidence="3" id="KW-0732">Signal</keyword>
<keyword evidence="5" id="KW-1185">Reference proteome</keyword>
<dbReference type="RefSeq" id="XP_046074226.1">
    <property type="nucleotide sequence ID" value="XM_046215666.1"/>
</dbReference>
<proteinExistence type="predicted"/>
<feature type="compositionally biased region" description="Polar residues" evidence="1">
    <location>
        <begin position="134"/>
        <end position="144"/>
    </location>
</feature>
<dbReference type="AlphaFoldDB" id="A0AAD4PXX4"/>
<feature type="transmembrane region" description="Helical" evidence="2">
    <location>
        <begin position="43"/>
        <end position="66"/>
    </location>
</feature>
<evidence type="ECO:0000256" key="3">
    <source>
        <dbReference type="SAM" id="SignalP"/>
    </source>
</evidence>
<dbReference type="GeneID" id="70245953"/>
<feature type="compositionally biased region" description="Polar residues" evidence="1">
    <location>
        <begin position="176"/>
        <end position="195"/>
    </location>
</feature>
<dbReference type="Proteomes" id="UP001201262">
    <property type="component" value="Unassembled WGS sequence"/>
</dbReference>
<feature type="compositionally biased region" description="Low complexity" evidence="1">
    <location>
        <begin position="255"/>
        <end position="266"/>
    </location>
</feature>
<feature type="compositionally biased region" description="Polar residues" evidence="1">
    <location>
        <begin position="219"/>
        <end position="254"/>
    </location>
</feature>
<evidence type="ECO:0000256" key="1">
    <source>
        <dbReference type="SAM" id="MobiDB-lite"/>
    </source>
</evidence>
<comment type="caution">
    <text evidence="4">The sequence shown here is derived from an EMBL/GenBank/DDBJ whole genome shotgun (WGS) entry which is preliminary data.</text>
</comment>
<evidence type="ECO:0000313" key="5">
    <source>
        <dbReference type="Proteomes" id="UP001201262"/>
    </source>
</evidence>
<evidence type="ECO:0000256" key="2">
    <source>
        <dbReference type="SAM" id="Phobius"/>
    </source>
</evidence>
<keyword evidence="2" id="KW-1133">Transmembrane helix</keyword>
<protein>
    <submittedName>
        <fullName evidence="4">Uncharacterized protein</fullName>
    </submittedName>
</protein>
<feature type="compositionally biased region" description="Low complexity" evidence="1">
    <location>
        <begin position="312"/>
        <end position="321"/>
    </location>
</feature>
<evidence type="ECO:0000313" key="4">
    <source>
        <dbReference type="EMBL" id="KAH8700520.1"/>
    </source>
</evidence>
<sequence length="444" mass="47875">MVLLPCIFLSSLAAASIIDDSGSSSSPLLSRDSSSSSSNQLPVQVGGIVASYIIFDALVVCLLLLVGRRLRRAVQASNYTLEVVMIQPGKITASTDPSPISGDISFPSPVQPSSRGGWNMSWSSMAKHHKGGHASTNNSVTTVDESVVSADKRRAQEEMEFLYAAVMEHDARKAASSANSSPVLENEQQVTTFSPLGSPVESPLHSPHLFPPPRPEPQHQYQTPLSPRQGSTTTTTNKSRTSQRLSRISNLSIFSPSRLSSNSNKLKSPRSIRDLPISPPVRSPDVARTATFDNSAPLSPRMYTPGPPPLAPLTTASSSTPKPVPASFALQPISLQSTPRSNAPAPLSITSSNTMLPFRQQFNPPLSAPPTKTTILERPLHVPGGPRTGMPTPYSPYMPFTPVTPLTPSRFVTKREKRMKDKSNGLRVLHEDDMVKGDDEMWGT</sequence>
<feature type="signal peptide" evidence="3">
    <location>
        <begin position="1"/>
        <end position="15"/>
    </location>
</feature>
<keyword evidence="2" id="KW-0472">Membrane</keyword>
<keyword evidence="2" id="KW-0812">Transmembrane</keyword>
<feature type="region of interest" description="Disordered" evidence="1">
    <location>
        <begin position="174"/>
        <end position="323"/>
    </location>
</feature>